<keyword evidence="7" id="KW-0972">Capsule biogenesis/degradation</keyword>
<dbReference type="GO" id="GO:0004713">
    <property type="term" value="F:protein tyrosine kinase activity"/>
    <property type="evidence" value="ECO:0007669"/>
    <property type="project" value="TreeGrafter"/>
</dbReference>
<dbReference type="InterPro" id="IPR003856">
    <property type="entry name" value="LPS_length_determ_N"/>
</dbReference>
<reference evidence="14 15" key="1">
    <citation type="submission" date="2023-02" db="EMBL/GenBank/DDBJ databases">
        <title>Streptococcus sp. Genome Sequencing and Assembly.</title>
        <authorList>
            <person name="Shore S.M."/>
            <person name="Nicholson T.L."/>
        </authorList>
    </citation>
    <scope>NUCLEOTIDE SEQUENCE [LARGE SCALE GENOMIC DNA]</scope>
    <source>
        <strain evidence="14 15">29892</strain>
    </source>
</reference>
<gene>
    <name evidence="14" type="ORF">PW220_05010</name>
</gene>
<evidence type="ECO:0000256" key="9">
    <source>
        <dbReference type="ARBA" id="ARBA00023136"/>
    </source>
</evidence>
<keyword evidence="8 12" id="KW-1133">Transmembrane helix</keyword>
<name>A0AA96VL26_9STRE</name>
<dbReference type="GO" id="GO:0005886">
    <property type="term" value="C:plasma membrane"/>
    <property type="evidence" value="ECO:0007669"/>
    <property type="project" value="UniProtKB-SubCell"/>
</dbReference>
<evidence type="ECO:0000256" key="5">
    <source>
        <dbReference type="ARBA" id="ARBA00022475"/>
    </source>
</evidence>
<keyword evidence="10" id="KW-0270">Exopolysaccharide synthesis</keyword>
<dbReference type="Pfam" id="PF02706">
    <property type="entry name" value="Wzz"/>
    <property type="match status" value="1"/>
</dbReference>
<comment type="pathway">
    <text evidence="2">Capsule biogenesis; capsule polysaccharide biosynthesis.</text>
</comment>
<evidence type="ECO:0000256" key="3">
    <source>
        <dbReference type="ARBA" id="ARBA00006683"/>
    </source>
</evidence>
<comment type="similarity">
    <text evidence="3">Belongs to the CpsC/CapA family.</text>
</comment>
<evidence type="ECO:0000313" key="15">
    <source>
        <dbReference type="Proteomes" id="UP001301526"/>
    </source>
</evidence>
<evidence type="ECO:0000256" key="2">
    <source>
        <dbReference type="ARBA" id="ARBA00005132"/>
    </source>
</evidence>
<comment type="function">
    <text evidence="11">Required for CpsD phosphorylation. Involved in the regulation of capsular polysaccharide biosynthesis. May be part of a complex that directs the coordinated polymerization and export to the cell surface of the capsular polysaccharide.</text>
</comment>
<feature type="transmembrane region" description="Helical" evidence="12">
    <location>
        <begin position="21"/>
        <end position="42"/>
    </location>
</feature>
<dbReference type="RefSeq" id="WP_248054246.1">
    <property type="nucleotide sequence ID" value="NZ_CP118734.1"/>
</dbReference>
<evidence type="ECO:0000256" key="12">
    <source>
        <dbReference type="SAM" id="Phobius"/>
    </source>
</evidence>
<evidence type="ECO:0000256" key="10">
    <source>
        <dbReference type="ARBA" id="ARBA00023169"/>
    </source>
</evidence>
<evidence type="ECO:0000256" key="4">
    <source>
        <dbReference type="ARBA" id="ARBA00020739"/>
    </source>
</evidence>
<proteinExistence type="inferred from homology"/>
<evidence type="ECO:0000256" key="1">
    <source>
        <dbReference type="ARBA" id="ARBA00004651"/>
    </source>
</evidence>
<keyword evidence="5" id="KW-1003">Cell membrane</keyword>
<dbReference type="PANTHER" id="PTHR32309:SF13">
    <property type="entry name" value="FERRIC ENTEROBACTIN TRANSPORT PROTEIN FEPE"/>
    <property type="match status" value="1"/>
</dbReference>
<dbReference type="EMBL" id="CP118734">
    <property type="protein sequence ID" value="WNY50003.1"/>
    <property type="molecule type" value="Genomic_DNA"/>
</dbReference>
<keyword evidence="6 12" id="KW-0812">Transmembrane</keyword>
<evidence type="ECO:0000256" key="7">
    <source>
        <dbReference type="ARBA" id="ARBA00022903"/>
    </source>
</evidence>
<evidence type="ECO:0000313" key="14">
    <source>
        <dbReference type="EMBL" id="WNY50003.1"/>
    </source>
</evidence>
<evidence type="ECO:0000256" key="6">
    <source>
        <dbReference type="ARBA" id="ARBA00022692"/>
    </source>
</evidence>
<evidence type="ECO:0000256" key="8">
    <source>
        <dbReference type="ARBA" id="ARBA00022989"/>
    </source>
</evidence>
<dbReference type="InterPro" id="IPR050445">
    <property type="entry name" value="Bact_polysacc_biosynth/exp"/>
</dbReference>
<comment type="subcellular location">
    <subcellularLocation>
        <location evidence="1">Cell membrane</location>
        <topology evidence="1">Multi-pass membrane protein</topology>
    </subcellularLocation>
</comment>
<sequence length="247" mass="27279">MDRKNDDIMNFLELIHLFKKNIVLIAICASIGGLSMGLYAQFGITPQYESSAQLLVAQDPIEMGNTNTYAQAATSIRTNLEMIPTYRDILYGVPVLGKVSETFGNEYSAAYLKERLSFVQTEDSQAFVVKLRLDDATEAQAILEEITTVFSKTLQEIYSEGFGKVVVLSPASYSSSKVSPSLIKNIVSGILAGIFLSFGFVIARHLLDRTVKNDAILQSYNLTLLTELYDMSAKEIGNAHYQSKQSS</sequence>
<accession>A0AA96VL26</accession>
<dbReference type="GO" id="GO:0000271">
    <property type="term" value="P:polysaccharide biosynthetic process"/>
    <property type="evidence" value="ECO:0007669"/>
    <property type="project" value="UniProtKB-KW"/>
</dbReference>
<organism evidence="14 15">
    <name type="scientific">Streptococcus iners subsp. hyiners</name>
    <dbReference type="NCBI Taxonomy" id="3028083"/>
    <lineage>
        <taxon>Bacteria</taxon>
        <taxon>Bacillati</taxon>
        <taxon>Bacillota</taxon>
        <taxon>Bacilli</taxon>
        <taxon>Lactobacillales</taxon>
        <taxon>Streptococcaceae</taxon>
        <taxon>Streptococcus</taxon>
        <taxon>Streptococcus iners</taxon>
    </lineage>
</organism>
<keyword evidence="9 12" id="KW-0472">Membrane</keyword>
<feature type="domain" description="Polysaccharide chain length determinant N-terminal" evidence="13">
    <location>
        <begin position="9"/>
        <end position="101"/>
    </location>
</feature>
<dbReference type="AlphaFoldDB" id="A0AA96VL26"/>
<dbReference type="PANTHER" id="PTHR32309">
    <property type="entry name" value="TYROSINE-PROTEIN KINASE"/>
    <property type="match status" value="1"/>
</dbReference>
<evidence type="ECO:0000256" key="11">
    <source>
        <dbReference type="ARBA" id="ARBA00045736"/>
    </source>
</evidence>
<feature type="transmembrane region" description="Helical" evidence="12">
    <location>
        <begin position="182"/>
        <end position="203"/>
    </location>
</feature>
<keyword evidence="15" id="KW-1185">Reference proteome</keyword>
<evidence type="ECO:0000259" key="13">
    <source>
        <dbReference type="Pfam" id="PF02706"/>
    </source>
</evidence>
<protein>
    <recommendedName>
        <fullName evidence="4">Capsular polysaccharide biosynthesis protein CpsC</fullName>
    </recommendedName>
</protein>
<dbReference type="Proteomes" id="UP001301526">
    <property type="component" value="Chromosome"/>
</dbReference>